<evidence type="ECO:0000313" key="3">
    <source>
        <dbReference type="Proteomes" id="UP001321766"/>
    </source>
</evidence>
<feature type="chain" id="PRO_5046845761" evidence="1">
    <location>
        <begin position="24"/>
        <end position="438"/>
    </location>
</feature>
<dbReference type="PROSITE" id="PS51257">
    <property type="entry name" value="PROKAR_LIPOPROTEIN"/>
    <property type="match status" value="1"/>
</dbReference>
<evidence type="ECO:0000256" key="1">
    <source>
        <dbReference type="SAM" id="SignalP"/>
    </source>
</evidence>
<proteinExistence type="predicted"/>
<dbReference type="InterPro" id="IPR006059">
    <property type="entry name" value="SBP"/>
</dbReference>
<evidence type="ECO:0000313" key="2">
    <source>
        <dbReference type="EMBL" id="BDR52588.1"/>
    </source>
</evidence>
<dbReference type="EMBL" id="AP026798">
    <property type="protein sequence ID" value="BDR52588.1"/>
    <property type="molecule type" value="Genomic_DNA"/>
</dbReference>
<dbReference type="Gene3D" id="3.40.190.10">
    <property type="entry name" value="Periplasmic binding protein-like II"/>
    <property type="match status" value="2"/>
</dbReference>
<dbReference type="Proteomes" id="UP001321766">
    <property type="component" value="Chromosome"/>
</dbReference>
<dbReference type="PANTHER" id="PTHR43649:SF11">
    <property type="entry name" value="ABC TRANSPORTER SUBSTRATE-BINDING PROTEIN YESO-RELATED"/>
    <property type="match status" value="1"/>
</dbReference>
<reference evidence="2 3" key="1">
    <citation type="journal article" date="2023" name="Microbiol. Spectr.">
        <title>Symbiosis of Carpenter Bees with Uncharacterized Lactic Acid Bacteria Showing NAD Auxotrophy.</title>
        <authorList>
            <person name="Kawasaki S."/>
            <person name="Ozawa K."/>
            <person name="Mori T."/>
            <person name="Yamamoto A."/>
            <person name="Ito M."/>
            <person name="Ohkuma M."/>
            <person name="Sakamoto M."/>
            <person name="Matsutani M."/>
        </authorList>
    </citation>
    <scope>NUCLEOTIDE SEQUENCE [LARGE SCALE GENOMIC DNA]</scope>
    <source>
        <strain evidence="2 3">Kim37-2</strain>
    </source>
</reference>
<gene>
    <name evidence="2" type="primary">yesO_1</name>
    <name evidence="2" type="ORF">KIM372_04950</name>
</gene>
<dbReference type="Pfam" id="PF13416">
    <property type="entry name" value="SBP_bac_8"/>
    <property type="match status" value="1"/>
</dbReference>
<organism evidence="2 3">
    <name type="scientific">Bombiscardovia nodaiensis</name>
    <dbReference type="NCBI Taxonomy" id="2932181"/>
    <lineage>
        <taxon>Bacteria</taxon>
        <taxon>Bacillati</taxon>
        <taxon>Actinomycetota</taxon>
        <taxon>Actinomycetes</taxon>
        <taxon>Bifidobacteriales</taxon>
        <taxon>Bifidobacteriaceae</taxon>
        <taxon>Bombiscardovia</taxon>
    </lineage>
</organism>
<sequence length="438" mass="48761">MVKRFSKAVLASLAVTSLMFVGACGNGGGKKSESSQHLTISWWGNQERNERTKKINDMFIKENKGVTIDGQFSEFADYYQKLSVGAAGKNMPDIMQIETAHFAQFKNNGLLLEIQKYIDNKTIDVSQVDKKVVDQGKIDGGLYGLTNATNAPALIYNKTLLDKLGITVPENMTIAQFEDISRQVQEKSGYKTNFRYYEPSDQLAYMLRANGKVLYQDGKLGVKSASELEPFFQVYADGIKQGWHMDPKVFTELKISSVEQDPLVYGTDPARMSWCSFRYSSQLVAYQAVAQHGDHLAMVPWPSANVAKSDYLKPSQYWVISKNCKNPDLAAKWINFYTNNVEANKILLTDRGLPVSTKVLEAIKPNLTQPDKDAVDYIQKVVTPHSTAINPPSPSGASEVDSKVLPSVEENLCYGKISVKEAAQQFFDQANQSLANAR</sequence>
<dbReference type="SUPFAM" id="SSF53850">
    <property type="entry name" value="Periplasmic binding protein-like II"/>
    <property type="match status" value="1"/>
</dbReference>
<feature type="signal peptide" evidence="1">
    <location>
        <begin position="1"/>
        <end position="23"/>
    </location>
</feature>
<keyword evidence="3" id="KW-1185">Reference proteome</keyword>
<name>A0ABM8B6V7_9BIFI</name>
<keyword evidence="1" id="KW-0732">Signal</keyword>
<protein>
    <submittedName>
        <fullName evidence="2">ABC transporter substrate-binding protein YesO</fullName>
    </submittedName>
</protein>
<accession>A0ABM8B6V7</accession>
<dbReference type="InterPro" id="IPR050490">
    <property type="entry name" value="Bact_solute-bd_prot1"/>
</dbReference>
<dbReference type="PANTHER" id="PTHR43649">
    <property type="entry name" value="ARABINOSE-BINDING PROTEIN-RELATED"/>
    <property type="match status" value="1"/>
</dbReference>